<evidence type="ECO:0000313" key="1">
    <source>
        <dbReference type="EMBL" id="QWG22158.1"/>
    </source>
</evidence>
<keyword evidence="2" id="KW-1185">Reference proteome</keyword>
<protein>
    <submittedName>
        <fullName evidence="1">TIGR04282 family arsenosugar biosynthesis glycosyltransferase</fullName>
    </submittedName>
</protein>
<dbReference type="PANTHER" id="PTHR36529">
    <property type="entry name" value="SLL1095 PROTEIN"/>
    <property type="match status" value="1"/>
</dbReference>
<dbReference type="InterPro" id="IPR029044">
    <property type="entry name" value="Nucleotide-diphossugar_trans"/>
</dbReference>
<gene>
    <name evidence="1" type="ORF">KMZ93_19545</name>
</gene>
<proteinExistence type="predicted"/>
<dbReference type="PANTHER" id="PTHR36529:SF1">
    <property type="entry name" value="GLYCOSYLTRANSFERASE"/>
    <property type="match status" value="1"/>
</dbReference>
<dbReference type="RefSeq" id="WP_215602927.1">
    <property type="nucleotide sequence ID" value="NZ_CP076136.1"/>
</dbReference>
<dbReference type="Proteomes" id="UP000676951">
    <property type="component" value="Chromosome"/>
</dbReference>
<reference evidence="1 2" key="1">
    <citation type="submission" date="2021-06" db="EMBL/GenBank/DDBJ databases">
        <title>Bradyrhizobium sp. S2-11-4 Genome sequencing.</title>
        <authorList>
            <person name="Jin L."/>
        </authorList>
    </citation>
    <scope>NUCLEOTIDE SEQUENCE [LARGE SCALE GENOMIC DNA]</scope>
    <source>
        <strain evidence="1 2">S2-11-4</strain>
    </source>
</reference>
<sequence>MRDEMPDPTQIAIFAKAPVAGYAKTRLIPLLGRQGAADLQALLVRRTVETATQSALRPISLWCTPDQSHGLFASLSQEFPIATHQQIGSDLGARMLNAFEALTPKGPVILIGTDCPALAAEHLVHCASALRDGADAAFIPAEDGGYALIGLERPVPQLFEDMPWGTSEVMSRTRERLRELRLDVFEAHEIWDIDTPADFLRAQTAGLVDGPPSEASEP</sequence>
<dbReference type="Pfam" id="PF09837">
    <property type="entry name" value="DUF2064"/>
    <property type="match status" value="1"/>
</dbReference>
<accession>A0A975NVI2</accession>
<dbReference type="NCBIfam" id="TIGR04282">
    <property type="entry name" value="glyco_like_cofC"/>
    <property type="match status" value="1"/>
</dbReference>
<dbReference type="InterPro" id="IPR018641">
    <property type="entry name" value="Trfase_1_rSAM/seldom-assoc"/>
</dbReference>
<dbReference type="Gene3D" id="3.90.550.10">
    <property type="entry name" value="Spore Coat Polysaccharide Biosynthesis Protein SpsA, Chain A"/>
    <property type="match status" value="1"/>
</dbReference>
<dbReference type="SUPFAM" id="SSF53448">
    <property type="entry name" value="Nucleotide-diphospho-sugar transferases"/>
    <property type="match status" value="1"/>
</dbReference>
<evidence type="ECO:0000313" key="2">
    <source>
        <dbReference type="Proteomes" id="UP000676951"/>
    </source>
</evidence>
<name>A0A975NVI2_9BRAD</name>
<dbReference type="EMBL" id="CP076136">
    <property type="protein sequence ID" value="QWG22158.1"/>
    <property type="molecule type" value="Genomic_DNA"/>
</dbReference>
<organism evidence="1 2">
    <name type="scientific">Bradyrhizobium sediminis</name>
    <dbReference type="NCBI Taxonomy" id="2840469"/>
    <lineage>
        <taxon>Bacteria</taxon>
        <taxon>Pseudomonadati</taxon>
        <taxon>Pseudomonadota</taxon>
        <taxon>Alphaproteobacteria</taxon>
        <taxon>Hyphomicrobiales</taxon>
        <taxon>Nitrobacteraceae</taxon>
        <taxon>Bradyrhizobium</taxon>
    </lineage>
</organism>
<dbReference type="AlphaFoldDB" id="A0A975NVI2"/>